<accession>X0RUX1</accession>
<reference evidence="2" key="1">
    <citation type="journal article" date="2014" name="Front. Microbiol.">
        <title>High frequency of phylogenetically diverse reductive dehalogenase-homologous genes in deep subseafloor sedimentary metagenomes.</title>
        <authorList>
            <person name="Kawai M."/>
            <person name="Futagami T."/>
            <person name="Toyoda A."/>
            <person name="Takaki Y."/>
            <person name="Nishi S."/>
            <person name="Hori S."/>
            <person name="Arai W."/>
            <person name="Tsubouchi T."/>
            <person name="Morono Y."/>
            <person name="Uchiyama I."/>
            <person name="Ito T."/>
            <person name="Fujiyama A."/>
            <person name="Inagaki F."/>
            <person name="Takami H."/>
        </authorList>
    </citation>
    <scope>NUCLEOTIDE SEQUENCE</scope>
    <source>
        <strain evidence="2">Expedition CK06-06</strain>
    </source>
</reference>
<evidence type="ECO:0000313" key="2">
    <source>
        <dbReference type="EMBL" id="GAF72629.1"/>
    </source>
</evidence>
<name>X0RUX1_9ZZZZ</name>
<evidence type="ECO:0000256" key="1">
    <source>
        <dbReference type="SAM" id="Coils"/>
    </source>
</evidence>
<sequence>MAGLISLCLFGVGCAAPKDFNKQLSQIVRPYRFHVAQWEASTVFKAAKQAIWNRHKVPGDEMEQVKEYFDTVARMKTLKAEIEAIKAGNRTGELASLEAELNELQQKKSSLVNAAEKVIAGQIKEVLFQQGIYHPADKYIGLKINFPPMNFKLEKPPHLLVISPRDRIESMREIVLQQEVKVEEMEQIEGEVDTLGVSSIVVELGGFGGTYPAFVTNEASLRFTVDAATEEWLHQYLFFKPLGFRYVLDVIGVARNYEIATMNETVASMIGKEIGGMVAESYYPDLKSDEDEPGKKSGFDFDREMREIRRAVDEYLARGEIEQAEEFMEEKRQYLASKGYHIRKLNQAYFAFYGAYADRPTSISPIGDELKRLREQSASLKEFLAMV</sequence>
<organism evidence="2">
    <name type="scientific">marine sediment metagenome</name>
    <dbReference type="NCBI Taxonomy" id="412755"/>
    <lineage>
        <taxon>unclassified sequences</taxon>
        <taxon>metagenomes</taxon>
        <taxon>ecological metagenomes</taxon>
    </lineage>
</organism>
<gene>
    <name evidence="2" type="ORF">S01H1_07942</name>
</gene>
<feature type="non-terminal residue" evidence="2">
    <location>
        <position position="387"/>
    </location>
</feature>
<proteinExistence type="predicted"/>
<feature type="coiled-coil region" evidence="1">
    <location>
        <begin position="87"/>
        <end position="117"/>
    </location>
</feature>
<protein>
    <submittedName>
        <fullName evidence="2">Uncharacterized protein</fullName>
    </submittedName>
</protein>
<keyword evidence="1" id="KW-0175">Coiled coil</keyword>
<comment type="caution">
    <text evidence="2">The sequence shown here is derived from an EMBL/GenBank/DDBJ whole genome shotgun (WGS) entry which is preliminary data.</text>
</comment>
<dbReference type="EMBL" id="BARS01004075">
    <property type="protein sequence ID" value="GAF72629.1"/>
    <property type="molecule type" value="Genomic_DNA"/>
</dbReference>
<dbReference type="AlphaFoldDB" id="X0RUX1"/>